<name>A0A9N9P0C6_9GLOM</name>
<evidence type="ECO:0000313" key="1">
    <source>
        <dbReference type="EMBL" id="CAG8772887.1"/>
    </source>
</evidence>
<protein>
    <submittedName>
        <fullName evidence="1">9373_t:CDS:1</fullName>
    </submittedName>
</protein>
<dbReference type="OrthoDB" id="2426934at2759"/>
<feature type="non-terminal residue" evidence="1">
    <location>
        <position position="152"/>
    </location>
</feature>
<gene>
    <name evidence="1" type="ORF">RFULGI_LOCUS15195</name>
</gene>
<feature type="non-terminal residue" evidence="1">
    <location>
        <position position="1"/>
    </location>
</feature>
<comment type="caution">
    <text evidence="1">The sequence shown here is derived from an EMBL/GenBank/DDBJ whole genome shotgun (WGS) entry which is preliminary data.</text>
</comment>
<organism evidence="1 2">
    <name type="scientific">Racocetra fulgida</name>
    <dbReference type="NCBI Taxonomy" id="60492"/>
    <lineage>
        <taxon>Eukaryota</taxon>
        <taxon>Fungi</taxon>
        <taxon>Fungi incertae sedis</taxon>
        <taxon>Mucoromycota</taxon>
        <taxon>Glomeromycotina</taxon>
        <taxon>Glomeromycetes</taxon>
        <taxon>Diversisporales</taxon>
        <taxon>Gigasporaceae</taxon>
        <taxon>Racocetra</taxon>
    </lineage>
</organism>
<accession>A0A9N9P0C6</accession>
<proteinExistence type="predicted"/>
<dbReference type="EMBL" id="CAJVPZ010047668">
    <property type="protein sequence ID" value="CAG8772887.1"/>
    <property type="molecule type" value="Genomic_DNA"/>
</dbReference>
<dbReference type="SUPFAM" id="SSF47923">
    <property type="entry name" value="Ypt/Rab-GAP domain of gyp1p"/>
    <property type="match status" value="1"/>
</dbReference>
<evidence type="ECO:0000313" key="2">
    <source>
        <dbReference type="Proteomes" id="UP000789396"/>
    </source>
</evidence>
<dbReference type="Proteomes" id="UP000789396">
    <property type="component" value="Unassembled WGS sequence"/>
</dbReference>
<dbReference type="InterPro" id="IPR035969">
    <property type="entry name" value="Rab-GAP_TBC_sf"/>
</dbReference>
<reference evidence="1" key="1">
    <citation type="submission" date="2021-06" db="EMBL/GenBank/DDBJ databases">
        <authorList>
            <person name="Kallberg Y."/>
            <person name="Tangrot J."/>
            <person name="Rosling A."/>
        </authorList>
    </citation>
    <scope>NUCLEOTIDE SEQUENCE</scope>
    <source>
        <strain evidence="1">IN212</strain>
    </source>
</reference>
<dbReference type="AlphaFoldDB" id="A0A9N9P0C6"/>
<sequence>ATRLVIGAQYSYGEMSAANAVEVTGSQQKKKEKEKVPELISTQPVSVEKSIGIKAEIAGLIQDPMNSINSLKLHVSNVNQNPRINKFKDVLQSPNVDLATLARKRKEYEDSVSQAYARGVAGLDQTIWHQIHIDVPRTNPGIALYQYETTQQ</sequence>
<keyword evidence="2" id="KW-1185">Reference proteome</keyword>